<dbReference type="OrthoDB" id="4966244at2"/>
<reference evidence="1 2" key="1">
    <citation type="submission" date="2019-02" db="EMBL/GenBank/DDBJ databases">
        <title>Sequencing the genomes of 1000 actinobacteria strains.</title>
        <authorList>
            <person name="Klenk H.-P."/>
        </authorList>
    </citation>
    <scope>NUCLEOTIDE SEQUENCE [LARGE SCALE GENOMIC DNA]</scope>
    <source>
        <strain evidence="1 2">DSM 45779</strain>
    </source>
</reference>
<dbReference type="AlphaFoldDB" id="A0A4Q7V4D0"/>
<protein>
    <submittedName>
        <fullName evidence="1">Uncharacterized protein</fullName>
    </submittedName>
</protein>
<organism evidence="1 2">
    <name type="scientific">Pseudonocardia sediminis</name>
    <dbReference type="NCBI Taxonomy" id="1397368"/>
    <lineage>
        <taxon>Bacteria</taxon>
        <taxon>Bacillati</taxon>
        <taxon>Actinomycetota</taxon>
        <taxon>Actinomycetes</taxon>
        <taxon>Pseudonocardiales</taxon>
        <taxon>Pseudonocardiaceae</taxon>
        <taxon>Pseudonocardia</taxon>
    </lineage>
</organism>
<sequence length="225" mass="24260">MSTPATTTASLETHLEFDAKNIRRAVLGGVLLAPESAPLITTLVAASGQIKIPDVYESVGRLSDEGVSFTLDRSMQEVRGWGSSSVLRRDVESIDTDMSFGMLETKRKAYEVYHGLDLSGVQMSAAGEWKFTQPSQPVTKYWRAVALGADGQGASRFYMARVFGRVSLSENEDEQWNNSDDAPKMFGVTLAADEDDEAGGPYSEYLFGPGALAAAQRMGITVASA</sequence>
<comment type="caution">
    <text evidence="1">The sequence shown here is derived from an EMBL/GenBank/DDBJ whole genome shotgun (WGS) entry which is preliminary data.</text>
</comment>
<dbReference type="EMBL" id="SHKL01000001">
    <property type="protein sequence ID" value="RZT87459.1"/>
    <property type="molecule type" value="Genomic_DNA"/>
</dbReference>
<dbReference type="RefSeq" id="WP_130291611.1">
    <property type="nucleotide sequence ID" value="NZ_SHKL01000001.1"/>
</dbReference>
<gene>
    <name evidence="1" type="ORF">EV383_4383</name>
</gene>
<keyword evidence="2" id="KW-1185">Reference proteome</keyword>
<dbReference type="Proteomes" id="UP000291591">
    <property type="component" value="Unassembled WGS sequence"/>
</dbReference>
<evidence type="ECO:0000313" key="2">
    <source>
        <dbReference type="Proteomes" id="UP000291591"/>
    </source>
</evidence>
<proteinExistence type="predicted"/>
<name>A0A4Q7V4D0_PSEST</name>
<dbReference type="Pfam" id="PF25681">
    <property type="entry name" value="Phage_TTP_17"/>
    <property type="match status" value="1"/>
</dbReference>
<evidence type="ECO:0000313" key="1">
    <source>
        <dbReference type="EMBL" id="RZT87459.1"/>
    </source>
</evidence>
<dbReference type="InterPro" id="IPR058154">
    <property type="entry name" value="Bxb1_TTP-like"/>
</dbReference>
<accession>A0A4Q7V4D0</accession>